<evidence type="ECO:0000313" key="4">
    <source>
        <dbReference type="Proteomes" id="UP000019141"/>
    </source>
</evidence>
<protein>
    <recommendedName>
        <fullName evidence="5">DUF35 domain-containing protein</fullName>
    </recommendedName>
</protein>
<gene>
    <name evidence="3" type="ORF">ETSY1_40200</name>
</gene>
<dbReference type="SUPFAM" id="SSF50249">
    <property type="entry name" value="Nucleic acid-binding proteins"/>
    <property type="match status" value="1"/>
</dbReference>
<reference evidence="3 4" key="1">
    <citation type="journal article" date="2014" name="Nature">
        <title>An environmental bacterial taxon with a large and distinct metabolic repertoire.</title>
        <authorList>
            <person name="Wilson M.C."/>
            <person name="Mori T."/>
            <person name="Ruckert C."/>
            <person name="Uria A.R."/>
            <person name="Helf M.J."/>
            <person name="Takada K."/>
            <person name="Gernert C."/>
            <person name="Steffens U.A."/>
            <person name="Heycke N."/>
            <person name="Schmitt S."/>
            <person name="Rinke C."/>
            <person name="Helfrich E.J."/>
            <person name="Brachmann A.O."/>
            <person name="Gurgui C."/>
            <person name="Wakimoto T."/>
            <person name="Kracht M."/>
            <person name="Crusemann M."/>
            <person name="Hentschel U."/>
            <person name="Abe I."/>
            <person name="Matsunaga S."/>
            <person name="Kalinowski J."/>
            <person name="Takeyama H."/>
            <person name="Piel J."/>
        </authorList>
    </citation>
    <scope>NUCLEOTIDE SEQUENCE [LARGE SCALE GENOMIC DNA]</scope>
    <source>
        <strain evidence="4">TSY1</strain>
    </source>
</reference>
<dbReference type="InterPro" id="IPR022002">
    <property type="entry name" value="ChsH2_Znr"/>
</dbReference>
<dbReference type="InterPro" id="IPR052513">
    <property type="entry name" value="Thioester_dehydratase-like"/>
</dbReference>
<proteinExistence type="predicted"/>
<dbReference type="InterPro" id="IPR012340">
    <property type="entry name" value="NA-bd_OB-fold"/>
</dbReference>
<accession>W4L536</accession>
<dbReference type="AlphaFoldDB" id="W4L536"/>
<dbReference type="EMBL" id="AZHW01001283">
    <property type="protein sequence ID" value="ETW93213.1"/>
    <property type="molecule type" value="Genomic_DNA"/>
</dbReference>
<dbReference type="InterPro" id="IPR002878">
    <property type="entry name" value="ChsH2_C"/>
</dbReference>
<feature type="domain" description="ChsH2 C-terminal OB-fold" evidence="1">
    <location>
        <begin position="65"/>
        <end position="128"/>
    </location>
</feature>
<sequence length="146" mass="16204">MSEHESQNPFDVFAELFPQVTDLNAPFWEGLAAGEVRLQQCQQCGVYQHPPESFCYGCGATSLAWSPVGAHGTVYSYIIVHQPYHPAFRPFIPYTVAIVQLDEGPRILGAMLGLETPIAIGDRVQPRIEAIDGERSMLLFEPENGR</sequence>
<dbReference type="PANTHER" id="PTHR34075">
    <property type="entry name" value="BLR3430 PROTEIN"/>
    <property type="match status" value="1"/>
</dbReference>
<dbReference type="Proteomes" id="UP000019141">
    <property type="component" value="Unassembled WGS sequence"/>
</dbReference>
<dbReference type="HOGENOM" id="CLU_119412_0_0_7"/>
<comment type="caution">
    <text evidence="3">The sequence shown here is derived from an EMBL/GenBank/DDBJ whole genome shotgun (WGS) entry which is preliminary data.</text>
</comment>
<evidence type="ECO:0000313" key="3">
    <source>
        <dbReference type="EMBL" id="ETW93213.1"/>
    </source>
</evidence>
<dbReference type="Pfam" id="PF12172">
    <property type="entry name" value="zf-ChsH2"/>
    <property type="match status" value="1"/>
</dbReference>
<dbReference type="Pfam" id="PF01796">
    <property type="entry name" value="OB_ChsH2_C"/>
    <property type="match status" value="1"/>
</dbReference>
<name>W4L536_ENTF1</name>
<evidence type="ECO:0000259" key="1">
    <source>
        <dbReference type="Pfam" id="PF01796"/>
    </source>
</evidence>
<dbReference type="PANTHER" id="PTHR34075:SF5">
    <property type="entry name" value="BLR3430 PROTEIN"/>
    <property type="match status" value="1"/>
</dbReference>
<evidence type="ECO:0008006" key="5">
    <source>
        <dbReference type="Google" id="ProtNLM"/>
    </source>
</evidence>
<keyword evidence="4" id="KW-1185">Reference proteome</keyword>
<organism evidence="3 4">
    <name type="scientific">Entotheonella factor</name>
    <dbReference type="NCBI Taxonomy" id="1429438"/>
    <lineage>
        <taxon>Bacteria</taxon>
        <taxon>Pseudomonadati</taxon>
        <taxon>Nitrospinota/Tectimicrobiota group</taxon>
        <taxon>Candidatus Tectimicrobiota</taxon>
        <taxon>Candidatus Entotheonellia</taxon>
        <taxon>Candidatus Entotheonellales</taxon>
        <taxon>Candidatus Entotheonellaceae</taxon>
        <taxon>Candidatus Entotheonella</taxon>
    </lineage>
</organism>
<evidence type="ECO:0000259" key="2">
    <source>
        <dbReference type="Pfam" id="PF12172"/>
    </source>
</evidence>
<dbReference type="Gene3D" id="6.10.30.10">
    <property type="match status" value="1"/>
</dbReference>
<feature type="domain" description="ChsH2 rubredoxin-like zinc ribbon" evidence="2">
    <location>
        <begin position="28"/>
        <end position="63"/>
    </location>
</feature>